<organism evidence="5 6">
    <name type="scientific">Sporosarcina koreensis</name>
    <dbReference type="NCBI Taxonomy" id="334735"/>
    <lineage>
        <taxon>Bacteria</taxon>
        <taxon>Bacillati</taxon>
        <taxon>Bacillota</taxon>
        <taxon>Bacilli</taxon>
        <taxon>Bacillales</taxon>
        <taxon>Caryophanaceae</taxon>
        <taxon>Sporosarcina</taxon>
    </lineage>
</organism>
<dbReference type="PANTHER" id="PTHR43630">
    <property type="entry name" value="POLY-BETA-1,6-N-ACETYL-D-GLUCOSAMINE SYNTHASE"/>
    <property type="match status" value="1"/>
</dbReference>
<dbReference type="EC" id="2.4.-.-" evidence="5"/>
<evidence type="ECO:0000313" key="5">
    <source>
        <dbReference type="EMBL" id="MFC5604989.1"/>
    </source>
</evidence>
<comment type="caution">
    <text evidence="5">The sequence shown here is derived from an EMBL/GenBank/DDBJ whole genome shotgun (WGS) entry which is preliminary data.</text>
</comment>
<dbReference type="EMBL" id="JBHSNP010000029">
    <property type="protein sequence ID" value="MFC5604989.1"/>
    <property type="molecule type" value="Genomic_DNA"/>
</dbReference>
<dbReference type="CDD" id="cd06423">
    <property type="entry name" value="CESA_like"/>
    <property type="match status" value="1"/>
</dbReference>
<dbReference type="SUPFAM" id="SSF53448">
    <property type="entry name" value="Nucleotide-diphospho-sugar transferases"/>
    <property type="match status" value="1"/>
</dbReference>
<keyword evidence="4" id="KW-1133">Transmembrane helix</keyword>
<keyword evidence="6" id="KW-1185">Reference proteome</keyword>
<keyword evidence="4" id="KW-0472">Membrane</keyword>
<comment type="similarity">
    <text evidence="1">Belongs to the glycosyltransferase 2 family.</text>
</comment>
<feature type="transmembrane region" description="Helical" evidence="4">
    <location>
        <begin position="389"/>
        <end position="408"/>
    </location>
</feature>
<dbReference type="Gene3D" id="3.90.550.10">
    <property type="entry name" value="Spore Coat Polysaccharide Biosynthesis Protein SpsA, Chain A"/>
    <property type="match status" value="1"/>
</dbReference>
<dbReference type="RefSeq" id="WP_381447370.1">
    <property type="nucleotide sequence ID" value="NZ_JBHSNP010000029.1"/>
</dbReference>
<dbReference type="InterPro" id="IPR029044">
    <property type="entry name" value="Nucleotide-diphossugar_trans"/>
</dbReference>
<feature type="transmembrane region" description="Helical" evidence="4">
    <location>
        <begin position="31"/>
        <end position="54"/>
    </location>
</feature>
<dbReference type="GO" id="GO:0016757">
    <property type="term" value="F:glycosyltransferase activity"/>
    <property type="evidence" value="ECO:0007669"/>
    <property type="project" value="UniProtKB-KW"/>
</dbReference>
<sequence length="435" mass="50201">MTRRTGLLLLVFLLFIAMIIVGAAYNILFLLLFTTSLFLLLLTYYTLLMIAGLYNRMKVGKKRLPPLEHYPGVDILIPAHNEGVVIKETIEAMVELEYPGDLQIYILNDHSTDETAAIAQAFNDTYRNVHHIQVPPGEPRGKSRVLNYGLSISGNKYYCVYDADNQPEPDALTKLVETAEQNVQSAGAVGYVRTLNESTNWLTRMISIEFQVFQLLMQSGRWQLFKTGSLTGTNMLVKRSVIEELGGYDPYAIAEDAELTLRITQKGYLLPIVPNSVTWEQEPETLSVYVKQRTRWLQGNLYIVEKTLMEPGYFKGKLLVHSIHQLMVYVIFWLFLIVSYVWFILGVFDIFSVHYSYPLLFIWYLSYIVYTSQLFAAQAAERTFTPINIFISIIMYFTYAQLFSYLFVRSLVRYVKAKKNRQIIGWDKTARFKSK</sequence>
<evidence type="ECO:0000256" key="1">
    <source>
        <dbReference type="ARBA" id="ARBA00006739"/>
    </source>
</evidence>
<evidence type="ECO:0000256" key="3">
    <source>
        <dbReference type="ARBA" id="ARBA00022679"/>
    </source>
</evidence>
<evidence type="ECO:0000313" key="6">
    <source>
        <dbReference type="Proteomes" id="UP001596071"/>
    </source>
</evidence>
<dbReference type="PANTHER" id="PTHR43630:SF1">
    <property type="entry name" value="POLY-BETA-1,6-N-ACETYL-D-GLUCOSAMINE SYNTHASE"/>
    <property type="match status" value="1"/>
</dbReference>
<protein>
    <submittedName>
        <fullName evidence="5">Glycosyltransferase</fullName>
        <ecNumber evidence="5">2.4.-.-</ecNumber>
    </submittedName>
</protein>
<reference evidence="6" key="1">
    <citation type="journal article" date="2019" name="Int. J. Syst. Evol. Microbiol.">
        <title>The Global Catalogue of Microorganisms (GCM) 10K type strain sequencing project: providing services to taxonomists for standard genome sequencing and annotation.</title>
        <authorList>
            <consortium name="The Broad Institute Genomics Platform"/>
            <consortium name="The Broad Institute Genome Sequencing Center for Infectious Disease"/>
            <person name="Wu L."/>
            <person name="Ma J."/>
        </authorList>
    </citation>
    <scope>NUCLEOTIDE SEQUENCE [LARGE SCALE GENOMIC DNA]</scope>
    <source>
        <strain evidence="6">KACC 11299</strain>
    </source>
</reference>
<dbReference type="Proteomes" id="UP001596071">
    <property type="component" value="Unassembled WGS sequence"/>
</dbReference>
<keyword evidence="2 5" id="KW-0328">Glycosyltransferase</keyword>
<name>A0ABW0U465_9BACL</name>
<proteinExistence type="inferred from homology"/>
<keyword evidence="3 5" id="KW-0808">Transferase</keyword>
<evidence type="ECO:0000256" key="4">
    <source>
        <dbReference type="SAM" id="Phobius"/>
    </source>
</evidence>
<feature type="transmembrane region" description="Helical" evidence="4">
    <location>
        <begin position="7"/>
        <end position="25"/>
    </location>
</feature>
<dbReference type="Pfam" id="PF13641">
    <property type="entry name" value="Glyco_tranf_2_3"/>
    <property type="match status" value="1"/>
</dbReference>
<evidence type="ECO:0000256" key="2">
    <source>
        <dbReference type="ARBA" id="ARBA00022676"/>
    </source>
</evidence>
<gene>
    <name evidence="5" type="ORF">ACFPTP_17260</name>
</gene>
<feature type="transmembrane region" description="Helical" evidence="4">
    <location>
        <begin position="326"/>
        <end position="345"/>
    </location>
</feature>
<keyword evidence="4" id="KW-0812">Transmembrane</keyword>
<accession>A0ABW0U465</accession>
<feature type="transmembrane region" description="Helical" evidence="4">
    <location>
        <begin position="357"/>
        <end position="377"/>
    </location>
</feature>